<name>A0A9Q0J476_9ROSI</name>
<organism evidence="1 2">
    <name type="scientific">Turnera subulata</name>
    <dbReference type="NCBI Taxonomy" id="218843"/>
    <lineage>
        <taxon>Eukaryota</taxon>
        <taxon>Viridiplantae</taxon>
        <taxon>Streptophyta</taxon>
        <taxon>Embryophyta</taxon>
        <taxon>Tracheophyta</taxon>
        <taxon>Spermatophyta</taxon>
        <taxon>Magnoliopsida</taxon>
        <taxon>eudicotyledons</taxon>
        <taxon>Gunneridae</taxon>
        <taxon>Pentapetalae</taxon>
        <taxon>rosids</taxon>
        <taxon>fabids</taxon>
        <taxon>Malpighiales</taxon>
        <taxon>Passifloraceae</taxon>
        <taxon>Turnera</taxon>
    </lineage>
</organism>
<evidence type="ECO:0000313" key="2">
    <source>
        <dbReference type="Proteomes" id="UP001141552"/>
    </source>
</evidence>
<dbReference type="AlphaFoldDB" id="A0A9Q0J476"/>
<reference evidence="1" key="1">
    <citation type="submission" date="2022-02" db="EMBL/GenBank/DDBJ databases">
        <authorList>
            <person name="Henning P.M."/>
            <person name="McCubbin A.G."/>
            <person name="Shore J.S."/>
        </authorList>
    </citation>
    <scope>NUCLEOTIDE SEQUENCE</scope>
    <source>
        <strain evidence="1">F60SS</strain>
        <tissue evidence="1">Leaves</tissue>
    </source>
</reference>
<gene>
    <name evidence="1" type="ORF">Tsubulata_039701</name>
</gene>
<protein>
    <submittedName>
        <fullName evidence="1">Uncharacterized protein</fullName>
    </submittedName>
</protein>
<evidence type="ECO:0000313" key="1">
    <source>
        <dbReference type="EMBL" id="KAJ4827447.1"/>
    </source>
</evidence>
<comment type="caution">
    <text evidence="1">The sequence shown here is derived from an EMBL/GenBank/DDBJ whole genome shotgun (WGS) entry which is preliminary data.</text>
</comment>
<sequence>MVHLPERHCALEEFLLKATLNALSAYSPLKPPPIYSFIVVPSGHYGNESANGGV</sequence>
<dbReference type="Proteomes" id="UP001141552">
    <property type="component" value="Unassembled WGS sequence"/>
</dbReference>
<proteinExistence type="predicted"/>
<keyword evidence="2" id="KW-1185">Reference proteome</keyword>
<accession>A0A9Q0J476</accession>
<reference evidence="1" key="2">
    <citation type="journal article" date="2023" name="Plants (Basel)">
        <title>Annotation of the Turnera subulata (Passifloraceae) Draft Genome Reveals the S-Locus Evolved after the Divergence of Turneroideae from Passifloroideae in a Stepwise Manner.</title>
        <authorList>
            <person name="Henning P.M."/>
            <person name="Roalson E.H."/>
            <person name="Mir W."/>
            <person name="McCubbin A.G."/>
            <person name="Shore J.S."/>
        </authorList>
    </citation>
    <scope>NUCLEOTIDE SEQUENCE</scope>
    <source>
        <strain evidence="1">F60SS</strain>
    </source>
</reference>
<dbReference type="EMBL" id="JAKUCV010006411">
    <property type="protein sequence ID" value="KAJ4827447.1"/>
    <property type="molecule type" value="Genomic_DNA"/>
</dbReference>